<dbReference type="RefSeq" id="WP_179238982.1">
    <property type="nucleotide sequence ID" value="NZ_JACBNQ010000019.1"/>
</dbReference>
<dbReference type="InterPro" id="IPR039446">
    <property type="entry name" value="DauR-like"/>
</dbReference>
<dbReference type="EMBL" id="JACBNQ010000019">
    <property type="protein sequence ID" value="NYB75280.1"/>
    <property type="molecule type" value="Genomic_DNA"/>
</dbReference>
<accession>A0A974GXP5</accession>
<protein>
    <submittedName>
        <fullName evidence="3">Helix-turn-helix domain-containing protein</fullName>
    </submittedName>
</protein>
<dbReference type="Pfam" id="PF13309">
    <property type="entry name" value="HTH_22"/>
    <property type="match status" value="1"/>
</dbReference>
<dbReference type="PANTHER" id="PTHR35568:SF1">
    <property type="entry name" value="TRANSCRIPTIONAL REGULATOR DAUR"/>
    <property type="match status" value="1"/>
</dbReference>
<evidence type="ECO:0000313" key="3">
    <source>
        <dbReference type="EMBL" id="NYB75280.1"/>
    </source>
</evidence>
<dbReference type="InterPro" id="IPR013559">
    <property type="entry name" value="YheO"/>
</dbReference>
<reference evidence="3" key="1">
    <citation type="submission" date="2020-07" db="EMBL/GenBank/DDBJ databases">
        <title>Genomic analysis of a strain of Sedimentibacter Hydroxybenzoicus DSM7310.</title>
        <authorList>
            <person name="Ma S."/>
        </authorList>
    </citation>
    <scope>NUCLEOTIDE SEQUENCE</scope>
    <source>
        <strain evidence="3">DSM 7310</strain>
    </source>
</reference>
<dbReference type="AlphaFoldDB" id="A0A974GXP5"/>
<evidence type="ECO:0000259" key="1">
    <source>
        <dbReference type="Pfam" id="PF08348"/>
    </source>
</evidence>
<evidence type="ECO:0000259" key="2">
    <source>
        <dbReference type="Pfam" id="PF13309"/>
    </source>
</evidence>
<feature type="domain" description="Transcriptional regulator DauR-like HTH" evidence="2">
    <location>
        <begin position="157"/>
        <end position="218"/>
    </location>
</feature>
<feature type="domain" description="YheO-like" evidence="1">
    <location>
        <begin position="5"/>
        <end position="96"/>
    </location>
</feature>
<dbReference type="PANTHER" id="PTHR35568">
    <property type="entry name" value="TRANSCRIPTIONAL REGULATOR DAUR"/>
    <property type="match status" value="1"/>
</dbReference>
<proteinExistence type="predicted"/>
<dbReference type="Proteomes" id="UP000611629">
    <property type="component" value="Unassembled WGS sequence"/>
</dbReference>
<dbReference type="InterPro" id="IPR039445">
    <property type="entry name" value="DauR-like_HTH"/>
</dbReference>
<sequence length="234" mass="26577">MLEENISTLTDFLSDSLGSKYEITVYEIGLSDDAKVIDIRNRHISKQSLNSALPKFISDAIKENHFAKKPYKEFLISSNKEGTIIKTSVLYIKGTNLSDYLLSISSYHNISYDFDGAFNSKEESKLNAQVPAAMKQNVQAHAADNEFSSSMTLDDIIKTKVEEILYDMDITSSNLTFKQKTDIIEKLYEADIFKVKGSVPLAADYLKSSESSVYRYIRQHEIKLMEDNTDNFLM</sequence>
<comment type="caution">
    <text evidence="3">The sequence shown here is derived from an EMBL/GenBank/DDBJ whole genome shotgun (WGS) entry which is preliminary data.</text>
</comment>
<evidence type="ECO:0000313" key="4">
    <source>
        <dbReference type="Proteomes" id="UP000611629"/>
    </source>
</evidence>
<name>A0A974GXP5_SEDHY</name>
<keyword evidence="4" id="KW-1185">Reference proteome</keyword>
<dbReference type="Pfam" id="PF08348">
    <property type="entry name" value="PAS_6"/>
    <property type="match status" value="1"/>
</dbReference>
<gene>
    <name evidence="3" type="ORF">HZF24_14125</name>
</gene>
<organism evidence="3 4">
    <name type="scientific">Sedimentibacter hydroxybenzoicus DSM 7310</name>
    <dbReference type="NCBI Taxonomy" id="1123245"/>
    <lineage>
        <taxon>Bacteria</taxon>
        <taxon>Bacillati</taxon>
        <taxon>Bacillota</taxon>
        <taxon>Tissierellia</taxon>
        <taxon>Sedimentibacter</taxon>
    </lineage>
</organism>